<dbReference type="Pfam" id="PF03323">
    <property type="entry name" value="GerA"/>
    <property type="match status" value="1"/>
</dbReference>
<name>A0A1Y0IS08_9BACL</name>
<dbReference type="KEGG" id="tum:CBW65_18790"/>
<comment type="similarity">
    <text evidence="1">Belongs to the GerABKA family.</text>
</comment>
<keyword evidence="4" id="KW-0812">Transmembrane</keyword>
<dbReference type="OrthoDB" id="9772630at2"/>
<dbReference type="PANTHER" id="PTHR22550">
    <property type="entry name" value="SPORE GERMINATION PROTEIN"/>
    <property type="match status" value="1"/>
</dbReference>
<evidence type="ECO:0000313" key="5">
    <source>
        <dbReference type="EMBL" id="ARU62789.1"/>
    </source>
</evidence>
<dbReference type="InterPro" id="IPR050768">
    <property type="entry name" value="UPF0353/GerABKA_families"/>
</dbReference>
<dbReference type="PIRSF" id="PIRSF005690">
    <property type="entry name" value="GerBA"/>
    <property type="match status" value="1"/>
</dbReference>
<evidence type="ECO:0008006" key="7">
    <source>
        <dbReference type="Google" id="ProtNLM"/>
    </source>
</evidence>
<feature type="transmembrane region" description="Helical" evidence="4">
    <location>
        <begin position="406"/>
        <end position="425"/>
    </location>
</feature>
<evidence type="ECO:0000256" key="3">
    <source>
        <dbReference type="SAM" id="MobiDB-lite"/>
    </source>
</evidence>
<dbReference type="InterPro" id="IPR004995">
    <property type="entry name" value="Spore_Ger"/>
</dbReference>
<dbReference type="EMBL" id="CP021434">
    <property type="protein sequence ID" value="ARU62789.1"/>
    <property type="molecule type" value="Genomic_DNA"/>
</dbReference>
<dbReference type="PANTHER" id="PTHR22550:SF5">
    <property type="entry name" value="LEUCINE ZIPPER PROTEIN 4"/>
    <property type="match status" value="1"/>
</dbReference>
<accession>A0A1Y0IS08</accession>
<sequence length="529" mass="58533">MSKRRIWRKTPKEHPAGAALPDTVAPSELMEDSLSPSIAENRDVLKAVFRDCSDVAFRDIKTQHVTGMVVFIDGIVKAENLRDGALLPLLENLQNGSAACTPDNLEDSVLTLPQLSAVNTYSDVIEALLKGNATLFLEGFREALILDVKGGTRRGVEEPATEASIRGPREGFIESLGVNLGLLRFKIKSQHLKTINYTIGKQTKTNVVLTYLDGVASPDVIAEAKRRIEKIEIDGVLESAYIEELIEDDPYSPFPQMQYSERPDTISAQLLEGKFAIFVDGTPFVLTGPTVFWQFFQASEDYYERYLISNMIRWLRMIFLFLALYLPGLYIAVTTFHQDMLPTNLLLSVATARESIPFPALVEALIMEISFEALREAGVRLPKTVGQAVSILGALVIGQATVQAGIVSAPMVIVVSLTGIASFTIPRFNAAISIRMLRFPLMFMAGAFGLFGLMIGTMWIVTHMCGLRSFGVPYLSGLAPSNLSELKDVLIRVPWWKMNTRPTSVSRENSRRMEPGMEPTPPDPERQEG</sequence>
<evidence type="ECO:0000256" key="1">
    <source>
        <dbReference type="ARBA" id="ARBA00005278"/>
    </source>
</evidence>
<proteinExistence type="inferred from homology"/>
<organism evidence="5 6">
    <name type="scientific">Tumebacillus avium</name>
    <dbReference type="NCBI Taxonomy" id="1903704"/>
    <lineage>
        <taxon>Bacteria</taxon>
        <taxon>Bacillati</taxon>
        <taxon>Bacillota</taxon>
        <taxon>Bacilli</taxon>
        <taxon>Bacillales</taxon>
        <taxon>Alicyclobacillaceae</taxon>
        <taxon>Tumebacillus</taxon>
    </lineage>
</organism>
<reference evidence="6" key="1">
    <citation type="submission" date="2017-05" db="EMBL/GenBank/DDBJ databases">
        <authorList>
            <person name="Sung H."/>
        </authorList>
    </citation>
    <scope>NUCLEOTIDE SEQUENCE [LARGE SCALE GENOMIC DNA]</scope>
    <source>
        <strain evidence="6">AR23208</strain>
    </source>
</reference>
<keyword evidence="2 4" id="KW-0472">Membrane</keyword>
<keyword evidence="6" id="KW-1185">Reference proteome</keyword>
<evidence type="ECO:0000256" key="2">
    <source>
        <dbReference type="ARBA" id="ARBA00023136"/>
    </source>
</evidence>
<protein>
    <recommendedName>
        <fullName evidence="7">Spore germination protein</fullName>
    </recommendedName>
</protein>
<feature type="region of interest" description="Disordered" evidence="3">
    <location>
        <begin position="1"/>
        <end position="20"/>
    </location>
</feature>
<gene>
    <name evidence="5" type="ORF">CBW65_18790</name>
</gene>
<feature type="transmembrane region" description="Helical" evidence="4">
    <location>
        <begin position="437"/>
        <end position="461"/>
    </location>
</feature>
<evidence type="ECO:0000313" key="6">
    <source>
        <dbReference type="Proteomes" id="UP000195437"/>
    </source>
</evidence>
<feature type="transmembrane region" description="Helical" evidence="4">
    <location>
        <begin position="314"/>
        <end position="336"/>
    </location>
</feature>
<feature type="region of interest" description="Disordered" evidence="3">
    <location>
        <begin position="504"/>
        <end position="529"/>
    </location>
</feature>
<evidence type="ECO:0000256" key="4">
    <source>
        <dbReference type="SAM" id="Phobius"/>
    </source>
</evidence>
<dbReference type="GO" id="GO:0016020">
    <property type="term" value="C:membrane"/>
    <property type="evidence" value="ECO:0007669"/>
    <property type="project" value="InterPro"/>
</dbReference>
<dbReference type="AlphaFoldDB" id="A0A1Y0IS08"/>
<keyword evidence="4" id="KW-1133">Transmembrane helix</keyword>
<dbReference type="Proteomes" id="UP000195437">
    <property type="component" value="Chromosome"/>
</dbReference>
<dbReference type="GO" id="GO:0009847">
    <property type="term" value="P:spore germination"/>
    <property type="evidence" value="ECO:0007669"/>
    <property type="project" value="InterPro"/>
</dbReference>